<gene>
    <name evidence="2" type="ORF">EAS62_12355</name>
</gene>
<evidence type="ECO:0008006" key="4">
    <source>
        <dbReference type="Google" id="ProtNLM"/>
    </source>
</evidence>
<feature type="transmembrane region" description="Helical" evidence="1">
    <location>
        <begin position="55"/>
        <end position="73"/>
    </location>
</feature>
<name>A0ABY0DQB2_9BRAD</name>
<evidence type="ECO:0000256" key="1">
    <source>
        <dbReference type="SAM" id="Phobius"/>
    </source>
</evidence>
<protein>
    <recommendedName>
        <fullName evidence="4">Integral membrane protein</fullName>
    </recommendedName>
</protein>
<evidence type="ECO:0000313" key="3">
    <source>
        <dbReference type="Proteomes" id="UP000289946"/>
    </source>
</evidence>
<dbReference type="InterPro" id="IPR046548">
    <property type="entry name" value="DUF6804"/>
</dbReference>
<keyword evidence="1" id="KW-0472">Membrane</keyword>
<organism evidence="2 3">
    <name type="scientific">Bradyrhizobium zhanjiangense</name>
    <dbReference type="NCBI Taxonomy" id="1325107"/>
    <lineage>
        <taxon>Bacteria</taxon>
        <taxon>Pseudomonadati</taxon>
        <taxon>Pseudomonadota</taxon>
        <taxon>Alphaproteobacteria</taxon>
        <taxon>Hyphomicrobiales</taxon>
        <taxon>Nitrobacteraceae</taxon>
        <taxon>Bradyrhizobium</taxon>
    </lineage>
</organism>
<dbReference type="EMBL" id="RDRA01000006">
    <property type="protein sequence ID" value="RXG96373.1"/>
    <property type="molecule type" value="Genomic_DNA"/>
</dbReference>
<dbReference type="RefSeq" id="WP_128939475.1">
    <property type="nucleotide sequence ID" value="NZ_RDRA01000006.1"/>
</dbReference>
<dbReference type="Pfam" id="PF20619">
    <property type="entry name" value="DUF6804"/>
    <property type="match status" value="1"/>
</dbReference>
<evidence type="ECO:0000313" key="2">
    <source>
        <dbReference type="EMBL" id="RXG96373.1"/>
    </source>
</evidence>
<comment type="caution">
    <text evidence="2">The sequence shown here is derived from an EMBL/GenBank/DDBJ whole genome shotgun (WGS) entry which is preliminary data.</text>
</comment>
<keyword evidence="1" id="KW-0812">Transmembrane</keyword>
<sequence>MARVPKLLWLVAIALLLAATMNLPYGYYTLLRIVICGFSAVVATFGFIEKSNGWATAFALLAVLFNPVIPVYLNRQDWFWFDIGAAVMIAAHLGYLLLAGVCGLFLRVMPCRIRKRRSVPSPNTSPFWARLRRSCAPPLDADRDVAALADDLIPASPQFDKRG</sequence>
<feature type="transmembrane region" description="Helical" evidence="1">
    <location>
        <begin position="79"/>
        <end position="106"/>
    </location>
</feature>
<proteinExistence type="predicted"/>
<feature type="transmembrane region" description="Helical" evidence="1">
    <location>
        <begin position="30"/>
        <end position="48"/>
    </location>
</feature>
<keyword evidence="1" id="KW-1133">Transmembrane helix</keyword>
<dbReference type="Proteomes" id="UP000289946">
    <property type="component" value="Unassembled WGS sequence"/>
</dbReference>
<keyword evidence="3" id="KW-1185">Reference proteome</keyword>
<accession>A0ABY0DQB2</accession>
<reference evidence="2 3" key="1">
    <citation type="submission" date="2018-10" db="EMBL/GenBank/DDBJ databases">
        <title>Bradyrhizobium sp. nov., isolated from effective nodules of peanut in China.</title>
        <authorList>
            <person name="Li Y."/>
        </authorList>
    </citation>
    <scope>NUCLEOTIDE SEQUENCE [LARGE SCALE GENOMIC DNA]</scope>
    <source>
        <strain evidence="2 3">CCBAU 51781</strain>
    </source>
</reference>